<accession>A0A2M7TMI1</accession>
<evidence type="ECO:0000313" key="2">
    <source>
        <dbReference type="Proteomes" id="UP000229753"/>
    </source>
</evidence>
<comment type="caution">
    <text evidence="1">The sequence shown here is derived from an EMBL/GenBank/DDBJ whole genome shotgun (WGS) entry which is preliminary data.</text>
</comment>
<name>A0A2M7TMI1_9BACT</name>
<sequence length="817" mass="87062">TKVTSLFAQKNTSVPSWLNNSRSSYLTWKSQPTTTISTTSGGSLTTGGTTGTGYGMSQISGSTENLLGTFIDLNHPRLNLGAGTMEVYTKDTSLKEGKLICDGKQVGFGFNAQYWPGLWLQNMETENVNQDASCQLILTSSTGQTSSYSFKFGDLYEKGTYFTGFNQQSAPVETNSHFENLNIVTSNITQNGQMILEFELQYLNGQNLNSYSKVEIKDANGNIIKTITYDEAKGWYNPISLSLPQGVYTINLYSGSNLIESRSIGLDSQGKLTSETKVLGATGWGSAFDPKSGGSGQCLNNNCSYTLTMQATGGTRYTIVDENGNLLYSAAIPPSGSIALQLSNYVGKNQKYYFVVYTVDENGNEIVASIQEGATDDKGFVDYLVVSNYKFSYGNCNGGYLSLPLQFRNDSTKITDSSGNPIPVSENGTIKKSDLTVGQTYTFTTIVNGQTITYIFTYNGWDNGPLITYGAPNIVQSGNNLKACPYVCVGSSLCDQSAAGYYCASGSVCCEKTHSIFTSDCPGQSGFVGYGCYNTEDCKGGSGIGYKCPDGQTCCKPGNVIPTSKSEYKCAIHVNTWSCDSCDPVNNYGCETLEQCNAECPGIFNAYIKNNPTPPVISTSTPSVTCPGAMSPGETLPCTDPVTLCQGLMTCQANGTWGSCVKNDPNCGGNLPPPPPPPPPPYKYQCHDGGADWSCDPVVNAITGYSDISSCEEACKPQQPTTKNCSYKSCDGSNNCAPQLTTVDINAICPTNSCDVNSDCGSQPVPGCPATGCGDYMKCGPNNQCVDNCYGIACPAGTGCQPTKTGHECKSGYIPQI</sequence>
<evidence type="ECO:0000313" key="1">
    <source>
        <dbReference type="EMBL" id="PIZ48068.1"/>
    </source>
</evidence>
<dbReference type="EMBL" id="PFNO01000142">
    <property type="protein sequence ID" value="PIZ48068.1"/>
    <property type="molecule type" value="Genomic_DNA"/>
</dbReference>
<dbReference type="Proteomes" id="UP000229753">
    <property type="component" value="Unassembled WGS sequence"/>
</dbReference>
<feature type="non-terminal residue" evidence="1">
    <location>
        <position position="1"/>
    </location>
</feature>
<reference evidence="2" key="1">
    <citation type="submission" date="2017-09" db="EMBL/GenBank/DDBJ databases">
        <title>Depth-based differentiation of microbial function through sediment-hosted aquifers and enrichment of novel symbionts in the deep terrestrial subsurface.</title>
        <authorList>
            <person name="Probst A.J."/>
            <person name="Ladd B."/>
            <person name="Jarett J.K."/>
            <person name="Geller-Mcgrath D.E."/>
            <person name="Sieber C.M.K."/>
            <person name="Emerson J.B."/>
            <person name="Anantharaman K."/>
            <person name="Thomas B.C."/>
            <person name="Malmstrom R."/>
            <person name="Stieglmeier M."/>
            <person name="Klingl A."/>
            <person name="Woyke T."/>
            <person name="Ryan C.M."/>
            <person name="Banfield J.F."/>
        </authorList>
    </citation>
    <scope>NUCLEOTIDE SEQUENCE [LARGE SCALE GENOMIC DNA]</scope>
</reference>
<protein>
    <submittedName>
        <fullName evidence="1">Uncharacterized protein</fullName>
    </submittedName>
</protein>
<organism evidence="1 2">
    <name type="scientific">Candidatus Woesebacteria bacterium CG_4_10_14_0_2_um_filter_39_14</name>
    <dbReference type="NCBI Taxonomy" id="1975054"/>
    <lineage>
        <taxon>Bacteria</taxon>
        <taxon>Candidatus Woeseibacteriota</taxon>
    </lineage>
</organism>
<proteinExistence type="predicted"/>
<gene>
    <name evidence="1" type="ORF">COY29_04320</name>
</gene>
<dbReference type="AlphaFoldDB" id="A0A2M7TMI1"/>